<proteinExistence type="predicted"/>
<reference evidence="1 2" key="1">
    <citation type="journal article" date="2024" name="BMC Genomics">
        <title>De novo assembly and annotation of Popillia japonica's genome with initial clues to its potential as an invasive pest.</title>
        <authorList>
            <person name="Cucini C."/>
            <person name="Boschi S."/>
            <person name="Funari R."/>
            <person name="Cardaioli E."/>
            <person name="Iannotti N."/>
            <person name="Marturano G."/>
            <person name="Paoli F."/>
            <person name="Bruttini M."/>
            <person name="Carapelli A."/>
            <person name="Frati F."/>
            <person name="Nardi F."/>
        </authorList>
    </citation>
    <scope>NUCLEOTIDE SEQUENCE [LARGE SCALE GENOMIC DNA]</scope>
    <source>
        <strain evidence="1">DMR45628</strain>
    </source>
</reference>
<dbReference type="AlphaFoldDB" id="A0AAW1N3M5"/>
<dbReference type="Proteomes" id="UP001458880">
    <property type="component" value="Unassembled WGS sequence"/>
</dbReference>
<evidence type="ECO:0000313" key="1">
    <source>
        <dbReference type="EMBL" id="KAK9753260.1"/>
    </source>
</evidence>
<gene>
    <name evidence="1" type="ORF">QE152_g3643</name>
</gene>
<comment type="caution">
    <text evidence="1">The sequence shown here is derived from an EMBL/GenBank/DDBJ whole genome shotgun (WGS) entry which is preliminary data.</text>
</comment>
<keyword evidence="2" id="KW-1185">Reference proteome</keyword>
<sequence length="280" mass="32855">MHIPSLEKNTPNNKGGVDWRSSDTSLVLKWKDMRDMMMLTTMCTKSSEGEFFFFEGHMHLAVVKHENTPKNHGLQNNRRRVYNVCKQIRDGLNTPKFDGPGRHKNRKNRLPQVMVQCVHDHIKSIPKYFSHYSRKQNPHKNATYIDHDLSISLLYKKYYISWCKARNINPVKEDRYHRIFCSEYNIGFNLSRSDTCATCHEYHILLGSHKDSEQKVQDIKISLELHQRGAEAMQTNLKNGMRRSKEENNLLDVISFDLQQALPLSQLTVGKAFYLRKAWM</sequence>
<dbReference type="EMBL" id="JASPKY010000015">
    <property type="protein sequence ID" value="KAK9753260.1"/>
    <property type="molecule type" value="Genomic_DNA"/>
</dbReference>
<protein>
    <submittedName>
        <fullName evidence="1">Uncharacterized protein</fullName>
    </submittedName>
</protein>
<evidence type="ECO:0000313" key="2">
    <source>
        <dbReference type="Proteomes" id="UP001458880"/>
    </source>
</evidence>
<name>A0AAW1N3M5_POPJA</name>
<organism evidence="1 2">
    <name type="scientific">Popillia japonica</name>
    <name type="common">Japanese beetle</name>
    <dbReference type="NCBI Taxonomy" id="7064"/>
    <lineage>
        <taxon>Eukaryota</taxon>
        <taxon>Metazoa</taxon>
        <taxon>Ecdysozoa</taxon>
        <taxon>Arthropoda</taxon>
        <taxon>Hexapoda</taxon>
        <taxon>Insecta</taxon>
        <taxon>Pterygota</taxon>
        <taxon>Neoptera</taxon>
        <taxon>Endopterygota</taxon>
        <taxon>Coleoptera</taxon>
        <taxon>Polyphaga</taxon>
        <taxon>Scarabaeiformia</taxon>
        <taxon>Scarabaeidae</taxon>
        <taxon>Rutelinae</taxon>
        <taxon>Popillia</taxon>
    </lineage>
</organism>
<accession>A0AAW1N3M5</accession>